<sequence length="511" mass="56729">MRSQYYVLAHDFGTSGDKACIFDTDGNFLAEAYYPIKTYYPQPDWAEQRPEEWWQAVKDATHEVVSKSGIAPKDVKAISFSSHGMTAIPIDKDGNLLLEQVMTWMDARSTEEAKYILENIGMRERYEKTGNSFDVALYPASKLLWLKRNMPEIYHKAVKFLNPKEYLAYRMTGIYRNTDYGDAGMSGLYNMNTHKWDEELLRISGVDEEKLLIPAENTTPVGYLTKQAAADMGLTTNTLVVLGSWDNYACALGGGVRKKNTFVTCLGTAGWVGVNNKKPLMADGFMSNIVYVGNDTYFTSVHSHSACVSYEWVVSNLCAELKDKYGKKVYEAATALAEQSGIGANGIFFLPSMFSGNTFYSDASLAGSLVGLKMHHTKADILRAAMEGPAFDLMMGVDFYKMMGVMTNEARLIGGGANNRLWMQILANMFGVKMIRPKNLQYIGALGAALIAGVGAGLINSLDAAGDVIELSDCAQPNAGDMEKYRQLLPIFKHFYESLMPVYKEMSQFTF</sequence>
<feature type="domain" description="Carbohydrate kinase FGGY C-terminal" evidence="6">
    <location>
        <begin position="264"/>
        <end position="455"/>
    </location>
</feature>
<dbReference type="GO" id="GO:0016773">
    <property type="term" value="F:phosphotransferase activity, alcohol group as acceptor"/>
    <property type="evidence" value="ECO:0007669"/>
    <property type="project" value="InterPro"/>
</dbReference>
<reference evidence="7" key="1">
    <citation type="submission" date="2023-02" db="EMBL/GenBank/DDBJ databases">
        <title>Gut commensal Christensenella minuta modulates host metabolism via a new class of secondary bile acids.</title>
        <authorList>
            <person name="Liu C."/>
        </authorList>
    </citation>
    <scope>NUCLEOTIDE SEQUENCE</scope>
    <source>
        <strain evidence="7">CA70</strain>
    </source>
</reference>
<accession>A0AAU8A971</accession>
<dbReference type="EMBL" id="CP117826">
    <property type="protein sequence ID" value="XCC62653.1"/>
    <property type="molecule type" value="Genomic_DNA"/>
</dbReference>
<dbReference type="SUPFAM" id="SSF53067">
    <property type="entry name" value="Actin-like ATPase domain"/>
    <property type="match status" value="2"/>
</dbReference>
<evidence type="ECO:0000256" key="4">
    <source>
        <dbReference type="RuleBase" id="RU003733"/>
    </source>
</evidence>
<evidence type="ECO:0000256" key="3">
    <source>
        <dbReference type="ARBA" id="ARBA00022777"/>
    </source>
</evidence>
<dbReference type="InterPro" id="IPR018485">
    <property type="entry name" value="FGGY_C"/>
</dbReference>
<evidence type="ECO:0000256" key="1">
    <source>
        <dbReference type="ARBA" id="ARBA00009156"/>
    </source>
</evidence>
<evidence type="ECO:0000313" key="7">
    <source>
        <dbReference type="EMBL" id="XCC62653.1"/>
    </source>
</evidence>
<dbReference type="Pfam" id="PF00370">
    <property type="entry name" value="FGGY_N"/>
    <property type="match status" value="1"/>
</dbReference>
<dbReference type="GO" id="GO:0016301">
    <property type="term" value="F:kinase activity"/>
    <property type="evidence" value="ECO:0007669"/>
    <property type="project" value="UniProtKB-KW"/>
</dbReference>
<dbReference type="PROSITE" id="PS00445">
    <property type="entry name" value="FGGY_KINASES_2"/>
    <property type="match status" value="1"/>
</dbReference>
<dbReference type="PANTHER" id="PTHR43095">
    <property type="entry name" value="SUGAR KINASE"/>
    <property type="match status" value="1"/>
</dbReference>
<feature type="domain" description="Carbohydrate kinase FGGY N-terminal" evidence="5">
    <location>
        <begin position="6"/>
        <end position="253"/>
    </location>
</feature>
<dbReference type="Gene3D" id="3.30.420.40">
    <property type="match status" value="2"/>
</dbReference>
<dbReference type="GO" id="GO:0005975">
    <property type="term" value="P:carbohydrate metabolic process"/>
    <property type="evidence" value="ECO:0007669"/>
    <property type="project" value="InterPro"/>
</dbReference>
<keyword evidence="2 4" id="KW-0808">Transferase</keyword>
<dbReference type="InterPro" id="IPR043129">
    <property type="entry name" value="ATPase_NBD"/>
</dbReference>
<dbReference type="InterPro" id="IPR000577">
    <property type="entry name" value="Carb_kinase_FGGY"/>
</dbReference>
<dbReference type="Pfam" id="PF02782">
    <property type="entry name" value="FGGY_C"/>
    <property type="match status" value="1"/>
</dbReference>
<dbReference type="PANTHER" id="PTHR43095:SF5">
    <property type="entry name" value="XYLULOSE KINASE"/>
    <property type="match status" value="1"/>
</dbReference>
<evidence type="ECO:0000256" key="2">
    <source>
        <dbReference type="ARBA" id="ARBA00022679"/>
    </source>
</evidence>
<proteinExistence type="inferred from homology"/>
<dbReference type="RefSeq" id="WP_353423669.1">
    <property type="nucleotide sequence ID" value="NZ_CP117826.1"/>
</dbReference>
<keyword evidence="3 4" id="KW-0418">Kinase</keyword>
<comment type="similarity">
    <text evidence="1 4">Belongs to the FGGY kinase family.</text>
</comment>
<evidence type="ECO:0000259" key="5">
    <source>
        <dbReference type="Pfam" id="PF00370"/>
    </source>
</evidence>
<dbReference type="InterPro" id="IPR018483">
    <property type="entry name" value="Carb_kinase_FGGY_CS"/>
</dbReference>
<name>A0AAU8A971_9FIRM</name>
<dbReference type="AlphaFoldDB" id="A0AAU8A971"/>
<protein>
    <submittedName>
        <fullName evidence="7">FGGY family carbohydrate kinase</fullName>
    </submittedName>
</protein>
<dbReference type="CDD" id="cd07805">
    <property type="entry name" value="ASKHA_NBD_FGGY_CvXK-like"/>
    <property type="match status" value="1"/>
</dbReference>
<dbReference type="InterPro" id="IPR050406">
    <property type="entry name" value="FGGY_Carb_Kinase"/>
</dbReference>
<dbReference type="PIRSF" id="PIRSF000538">
    <property type="entry name" value="GlpK"/>
    <property type="match status" value="1"/>
</dbReference>
<evidence type="ECO:0000259" key="6">
    <source>
        <dbReference type="Pfam" id="PF02782"/>
    </source>
</evidence>
<gene>
    <name evidence="7" type="ORF">PUP29_01620</name>
</gene>
<dbReference type="InterPro" id="IPR018484">
    <property type="entry name" value="FGGY_N"/>
</dbReference>
<organism evidence="7">
    <name type="scientific">Christensenella massiliensis</name>
    <dbReference type="NCBI Taxonomy" id="1805714"/>
    <lineage>
        <taxon>Bacteria</taxon>
        <taxon>Bacillati</taxon>
        <taxon>Bacillota</taxon>
        <taxon>Clostridia</taxon>
        <taxon>Christensenellales</taxon>
        <taxon>Christensenellaceae</taxon>
        <taxon>Christensenella</taxon>
    </lineage>
</organism>